<dbReference type="EMBL" id="OVEO01000019">
    <property type="protein sequence ID" value="SPR01815.1"/>
    <property type="molecule type" value="Genomic_DNA"/>
</dbReference>
<dbReference type="Gene3D" id="3.30.460.10">
    <property type="entry name" value="Beta Polymerase, domain 2"/>
    <property type="match status" value="1"/>
</dbReference>
<reference evidence="2 3" key="1">
    <citation type="submission" date="2018-03" db="EMBL/GenBank/DDBJ databases">
        <authorList>
            <person name="Fogelqvist J."/>
        </authorList>
    </citation>
    <scope>NUCLEOTIDE SEQUENCE [LARGE SCALE GENOMIC DNA]</scope>
</reference>
<keyword evidence="1" id="KW-0472">Membrane</keyword>
<dbReference type="SUPFAM" id="SSF81301">
    <property type="entry name" value="Nucleotidyltransferase"/>
    <property type="match status" value="1"/>
</dbReference>
<keyword evidence="1" id="KW-0812">Transmembrane</keyword>
<organism evidence="2 3">
    <name type="scientific">Plasmodiophora brassicae</name>
    <name type="common">Clubroot disease agent</name>
    <dbReference type="NCBI Taxonomy" id="37360"/>
    <lineage>
        <taxon>Eukaryota</taxon>
        <taxon>Sar</taxon>
        <taxon>Rhizaria</taxon>
        <taxon>Endomyxa</taxon>
        <taxon>Phytomyxea</taxon>
        <taxon>Plasmodiophorida</taxon>
        <taxon>Plasmodiophoridae</taxon>
        <taxon>Plasmodiophora</taxon>
    </lineage>
</organism>
<dbReference type="Proteomes" id="UP000290189">
    <property type="component" value="Unassembled WGS sequence"/>
</dbReference>
<keyword evidence="2" id="KW-0496">Mitochondrion</keyword>
<geneLocation type="mitochondrion" evidence="2"/>
<proteinExistence type="predicted"/>
<feature type="transmembrane region" description="Helical" evidence="1">
    <location>
        <begin position="99"/>
        <end position="120"/>
    </location>
</feature>
<dbReference type="AlphaFoldDB" id="A0A3P3YNM6"/>
<name>A0A3P3YNM6_PLABS</name>
<dbReference type="InterPro" id="IPR043519">
    <property type="entry name" value="NT_sf"/>
</dbReference>
<evidence type="ECO:0000313" key="2">
    <source>
        <dbReference type="EMBL" id="SPR01815.1"/>
    </source>
</evidence>
<gene>
    <name evidence="2" type="ORF">PLBR_LOCUS9030</name>
</gene>
<evidence type="ECO:0000256" key="1">
    <source>
        <dbReference type="SAM" id="Phobius"/>
    </source>
</evidence>
<protein>
    <submittedName>
        <fullName evidence="2">Uncharacterized protein</fullName>
    </submittedName>
</protein>
<evidence type="ECO:0000313" key="3">
    <source>
        <dbReference type="Proteomes" id="UP000290189"/>
    </source>
</evidence>
<accession>A0A3P3YNM6</accession>
<sequence length="348" mass="38646">MRDVGRRRHQRLIDAHRRVEDGLRVPVRSVVRRLLDLAGAFRLLGDHFTSHAYRQVAAAVEQDSRPRCPDAVPAPVVAVVEALVACDGRRSPLMDRLRSSATLSALMALGGSVVIGPAMARRPDDAGRRPATPAGARRLLDLVRRACGGGVDVVVEPCGQYRRRASRCDFLYVVISYPTLSTEDDWAAVLRAIVEALPVTVVVVLAETDREVDLLVAYDERRRPVHRLRMRLCLWDHRAIAMLNATGSDEFVRRVRWAARDAGFFLLDTDEVVRRPRHDSDAPDVVDARLLPTERAVFDLIGMHDAPAPRYRDAFPLQGAGATGAPLMRSGSFTPFYRVKRAAVKVTL</sequence>
<keyword evidence="1" id="KW-1133">Transmembrane helix</keyword>